<organism evidence="1 2">
    <name type="scientific">Coemansia linderi</name>
    <dbReference type="NCBI Taxonomy" id="2663919"/>
    <lineage>
        <taxon>Eukaryota</taxon>
        <taxon>Fungi</taxon>
        <taxon>Fungi incertae sedis</taxon>
        <taxon>Zoopagomycota</taxon>
        <taxon>Kickxellomycotina</taxon>
        <taxon>Kickxellomycetes</taxon>
        <taxon>Kickxellales</taxon>
        <taxon>Kickxellaceae</taxon>
        <taxon>Coemansia</taxon>
    </lineage>
</organism>
<accession>A0ACC1KJW1</accession>
<sequence>MMATSAGKPPAEACYMLIHPSLDVETPNLQILKRNLERGTDDIKVEALQQIISGTVQGENYDQLLMHVIRFVMPTRNKALKKLLLFYWEVCPKYAADGTLKQETILICNALRNDLQHPNEYIRGATLRFLCKLREAEIIEPLIGPTRECLEHRHAYVRKNAVVAVAAIYRCLPHLIPDAPELISSFLAAEADMTCRRNALAMLTASAPAAAVHWLKENAQLVAGFDELLQLAVIDLIRRCARDFAAEKTLFVRCIFELLGATASAVKYEAATSLVGLTANPAAVKAAAACYISLAAKESDNNVKIIVLERLDQLRTRHEGILDDLVMDLLRVLSTPDLGVRRKALAIVMKLASRRNVNDVIAMLRKELTKT</sequence>
<evidence type="ECO:0000313" key="1">
    <source>
        <dbReference type="EMBL" id="KAJ2790675.1"/>
    </source>
</evidence>
<comment type="caution">
    <text evidence="1">The sequence shown here is derived from an EMBL/GenBank/DDBJ whole genome shotgun (WGS) entry which is preliminary data.</text>
</comment>
<name>A0ACC1KJW1_9FUNG</name>
<keyword evidence="2" id="KW-1185">Reference proteome</keyword>
<gene>
    <name evidence="1" type="primary">SEC26_1</name>
    <name evidence="1" type="ORF">GGI18_001650</name>
</gene>
<dbReference type="Proteomes" id="UP001140066">
    <property type="component" value="Unassembled WGS sequence"/>
</dbReference>
<reference evidence="1" key="1">
    <citation type="submission" date="2022-07" db="EMBL/GenBank/DDBJ databases">
        <title>Phylogenomic reconstructions and comparative analyses of Kickxellomycotina fungi.</title>
        <authorList>
            <person name="Reynolds N.K."/>
            <person name="Stajich J.E."/>
            <person name="Barry K."/>
            <person name="Grigoriev I.V."/>
            <person name="Crous P."/>
            <person name="Smith M.E."/>
        </authorList>
    </citation>
    <scope>NUCLEOTIDE SEQUENCE</scope>
    <source>
        <strain evidence="1">BCRC 34191</strain>
    </source>
</reference>
<feature type="non-terminal residue" evidence="1">
    <location>
        <position position="371"/>
    </location>
</feature>
<proteinExistence type="predicted"/>
<protein>
    <submittedName>
        <fullName evidence="1">Coatomer subunit beta</fullName>
    </submittedName>
</protein>
<dbReference type="EMBL" id="JANBUK010000285">
    <property type="protein sequence ID" value="KAJ2790675.1"/>
    <property type="molecule type" value="Genomic_DNA"/>
</dbReference>
<evidence type="ECO:0000313" key="2">
    <source>
        <dbReference type="Proteomes" id="UP001140066"/>
    </source>
</evidence>